<evidence type="ECO:0000313" key="3">
    <source>
        <dbReference type="Proteomes" id="UP000324629"/>
    </source>
</evidence>
<organism evidence="2 3">
    <name type="scientific">Paragonimus westermani</name>
    <dbReference type="NCBI Taxonomy" id="34504"/>
    <lineage>
        <taxon>Eukaryota</taxon>
        <taxon>Metazoa</taxon>
        <taxon>Spiralia</taxon>
        <taxon>Lophotrochozoa</taxon>
        <taxon>Platyhelminthes</taxon>
        <taxon>Trematoda</taxon>
        <taxon>Digenea</taxon>
        <taxon>Plagiorchiida</taxon>
        <taxon>Troglotremata</taxon>
        <taxon>Troglotrematidae</taxon>
        <taxon>Paragonimus</taxon>
    </lineage>
</organism>
<feature type="chain" id="PRO_5023944788" description="Ixodegrin B" evidence="1">
    <location>
        <begin position="20"/>
        <end position="137"/>
    </location>
</feature>
<keyword evidence="1" id="KW-0732">Signal</keyword>
<dbReference type="Proteomes" id="UP000324629">
    <property type="component" value="Unassembled WGS sequence"/>
</dbReference>
<feature type="signal peptide" evidence="1">
    <location>
        <begin position="1"/>
        <end position="19"/>
    </location>
</feature>
<evidence type="ECO:0000313" key="2">
    <source>
        <dbReference type="EMBL" id="KAA3672092.1"/>
    </source>
</evidence>
<gene>
    <name evidence="2" type="ORF">DEA37_0011166</name>
</gene>
<reference evidence="2 3" key="1">
    <citation type="journal article" date="2019" name="Gigascience">
        <title>Whole-genome sequence of the oriental lung fluke Paragonimus westermani.</title>
        <authorList>
            <person name="Oey H."/>
            <person name="Zakrzewski M."/>
            <person name="Narain K."/>
            <person name="Devi K.R."/>
            <person name="Agatsuma T."/>
            <person name="Nawaratna S."/>
            <person name="Gobert G.N."/>
            <person name="Jones M.K."/>
            <person name="Ragan M.A."/>
            <person name="McManus D.P."/>
            <person name="Krause L."/>
        </authorList>
    </citation>
    <scope>NUCLEOTIDE SEQUENCE [LARGE SCALE GENOMIC DNA]</scope>
    <source>
        <strain evidence="2 3">IND2009</strain>
    </source>
</reference>
<accession>A0A5J4N990</accession>
<evidence type="ECO:0008006" key="4">
    <source>
        <dbReference type="Google" id="ProtNLM"/>
    </source>
</evidence>
<sequence>MLGPVLCALMLSLFHITQARTKAYETLLGPNAVNRYCGMEGDQCLTNLNCCPEYECNYRLECQTKSERNALNSWDSERRCTSDNECPNGLCCRGSLYQGVCTPDCERTTELTNLPSWRYNRYRFQNWGNRRRRGEWV</sequence>
<keyword evidence="3" id="KW-1185">Reference proteome</keyword>
<protein>
    <recommendedName>
        <fullName evidence="4">Ixodegrin B</fullName>
    </recommendedName>
</protein>
<proteinExistence type="predicted"/>
<dbReference type="AlphaFoldDB" id="A0A5J4N990"/>
<name>A0A5J4N990_9TREM</name>
<comment type="caution">
    <text evidence="2">The sequence shown here is derived from an EMBL/GenBank/DDBJ whole genome shotgun (WGS) entry which is preliminary data.</text>
</comment>
<evidence type="ECO:0000256" key="1">
    <source>
        <dbReference type="SAM" id="SignalP"/>
    </source>
</evidence>
<dbReference type="EMBL" id="QNGE01005366">
    <property type="protein sequence ID" value="KAA3672092.1"/>
    <property type="molecule type" value="Genomic_DNA"/>
</dbReference>